<evidence type="ECO:0000256" key="17">
    <source>
        <dbReference type="SAM" id="Phobius"/>
    </source>
</evidence>
<comment type="subcellular location">
    <subcellularLocation>
        <location evidence="1">Membrane</location>
        <topology evidence="1">Multi-pass membrane protein</topology>
    </subcellularLocation>
</comment>
<evidence type="ECO:0000256" key="14">
    <source>
        <dbReference type="ARBA" id="ARBA00048586"/>
    </source>
</evidence>
<protein>
    <recommendedName>
        <fullName evidence="5 15">CDP-diacylglycerol--glycerol-3-phosphate 3-phosphatidyltransferase</fullName>
        <ecNumber evidence="4 15">2.7.8.5</ecNumber>
    </recommendedName>
</protein>
<dbReference type="EC" id="2.7.8.5" evidence="4 15"/>
<dbReference type="Proteomes" id="UP000526501">
    <property type="component" value="Unassembled WGS sequence"/>
</dbReference>
<evidence type="ECO:0000256" key="13">
    <source>
        <dbReference type="ARBA" id="ARBA00023264"/>
    </source>
</evidence>
<evidence type="ECO:0000256" key="11">
    <source>
        <dbReference type="ARBA" id="ARBA00023136"/>
    </source>
</evidence>
<keyword evidence="13" id="KW-1208">Phospholipid metabolism</keyword>
<comment type="caution">
    <text evidence="18">The sequence shown here is derived from an EMBL/GenBank/DDBJ whole genome shotgun (WGS) entry which is preliminary data.</text>
</comment>
<comment type="similarity">
    <text evidence="3 16">Belongs to the CDP-alcohol phosphatidyltransferase class-I family.</text>
</comment>
<dbReference type="InterPro" id="IPR048254">
    <property type="entry name" value="CDP_ALCOHOL_P_TRANSF_CS"/>
</dbReference>
<dbReference type="EMBL" id="JACHVC010000006">
    <property type="protein sequence ID" value="MBC2605297.1"/>
    <property type="molecule type" value="Genomic_DNA"/>
</dbReference>
<dbReference type="InterPro" id="IPR050324">
    <property type="entry name" value="CDP-alcohol_PTase-I"/>
</dbReference>
<feature type="transmembrane region" description="Helical" evidence="17">
    <location>
        <begin position="129"/>
        <end position="150"/>
    </location>
</feature>
<dbReference type="RefSeq" id="WP_185659181.1">
    <property type="nucleotide sequence ID" value="NZ_CAWPOO010000006.1"/>
</dbReference>
<evidence type="ECO:0000256" key="2">
    <source>
        <dbReference type="ARBA" id="ARBA00005042"/>
    </source>
</evidence>
<dbReference type="Pfam" id="PF01066">
    <property type="entry name" value="CDP-OH_P_transf"/>
    <property type="match status" value="1"/>
</dbReference>
<evidence type="ECO:0000256" key="16">
    <source>
        <dbReference type="RuleBase" id="RU003750"/>
    </source>
</evidence>
<dbReference type="InterPro" id="IPR004570">
    <property type="entry name" value="Phosphatidylglycerol_P_synth"/>
</dbReference>
<evidence type="ECO:0000256" key="10">
    <source>
        <dbReference type="ARBA" id="ARBA00023098"/>
    </source>
</evidence>
<evidence type="ECO:0000256" key="15">
    <source>
        <dbReference type="NCBIfam" id="TIGR00560"/>
    </source>
</evidence>
<feature type="transmembrane region" description="Helical" evidence="17">
    <location>
        <begin position="71"/>
        <end position="95"/>
    </location>
</feature>
<dbReference type="InterPro" id="IPR043130">
    <property type="entry name" value="CDP-OH_PTrfase_TM_dom"/>
</dbReference>
<evidence type="ECO:0000256" key="8">
    <source>
        <dbReference type="ARBA" id="ARBA00022692"/>
    </source>
</evidence>
<evidence type="ECO:0000256" key="1">
    <source>
        <dbReference type="ARBA" id="ARBA00004141"/>
    </source>
</evidence>
<dbReference type="GO" id="GO:0046474">
    <property type="term" value="P:glycerophospholipid biosynthetic process"/>
    <property type="evidence" value="ECO:0007669"/>
    <property type="project" value="TreeGrafter"/>
</dbReference>
<dbReference type="GO" id="GO:0016020">
    <property type="term" value="C:membrane"/>
    <property type="evidence" value="ECO:0007669"/>
    <property type="project" value="UniProtKB-SubCell"/>
</dbReference>
<evidence type="ECO:0000256" key="4">
    <source>
        <dbReference type="ARBA" id="ARBA00013170"/>
    </source>
</evidence>
<feature type="transmembrane region" description="Helical" evidence="17">
    <location>
        <begin position="162"/>
        <end position="180"/>
    </location>
</feature>
<evidence type="ECO:0000313" key="19">
    <source>
        <dbReference type="Proteomes" id="UP000526501"/>
    </source>
</evidence>
<dbReference type="PIRSF" id="PIRSF000847">
    <property type="entry name" value="Phos_ph_gly_syn"/>
    <property type="match status" value="1"/>
</dbReference>
<keyword evidence="9 17" id="KW-1133">Transmembrane helix</keyword>
<keyword evidence="10" id="KW-0443">Lipid metabolism</keyword>
<keyword evidence="19" id="KW-1185">Reference proteome</keyword>
<evidence type="ECO:0000313" key="18">
    <source>
        <dbReference type="EMBL" id="MBC2605297.1"/>
    </source>
</evidence>
<evidence type="ECO:0000256" key="12">
    <source>
        <dbReference type="ARBA" id="ARBA00023209"/>
    </source>
</evidence>
<dbReference type="InterPro" id="IPR000462">
    <property type="entry name" value="CDP-OH_P_trans"/>
</dbReference>
<evidence type="ECO:0000256" key="6">
    <source>
        <dbReference type="ARBA" id="ARBA00022516"/>
    </source>
</evidence>
<name>A0A7X1B4B4_9BACT</name>
<evidence type="ECO:0000256" key="3">
    <source>
        <dbReference type="ARBA" id="ARBA00010441"/>
    </source>
</evidence>
<keyword evidence="8 17" id="KW-0812">Transmembrane</keyword>
<keyword evidence="6" id="KW-0444">Lipid biosynthesis</keyword>
<dbReference type="PANTHER" id="PTHR14269:SF11">
    <property type="entry name" value="CDP-DIACYLGLYCEROL--GLYCEROL-3-PHOSPHATE 3-PHOSPHATIDYLTRANSFERASE"/>
    <property type="match status" value="1"/>
</dbReference>
<gene>
    <name evidence="18" type="primary">pgsA</name>
    <name evidence="18" type="ORF">H5P27_04490</name>
</gene>
<reference evidence="18 19" key="1">
    <citation type="submission" date="2020-07" db="EMBL/GenBank/DDBJ databases">
        <authorList>
            <person name="Feng X."/>
        </authorList>
    </citation>
    <scope>NUCLEOTIDE SEQUENCE [LARGE SCALE GENOMIC DNA]</scope>
    <source>
        <strain evidence="18 19">JCM23202</strain>
    </source>
</reference>
<comment type="pathway">
    <text evidence="2">Phospholipid metabolism; phosphatidylglycerol biosynthesis; phosphatidylglycerol from CDP-diacylglycerol: step 1/2.</text>
</comment>
<dbReference type="AlphaFoldDB" id="A0A7X1B4B4"/>
<evidence type="ECO:0000256" key="5">
    <source>
        <dbReference type="ARBA" id="ARBA00014944"/>
    </source>
</evidence>
<dbReference type="GO" id="GO:0008444">
    <property type="term" value="F:CDP-diacylglycerol-glycerol-3-phosphate 3-phosphatidyltransferase activity"/>
    <property type="evidence" value="ECO:0007669"/>
    <property type="project" value="UniProtKB-UniRule"/>
</dbReference>
<evidence type="ECO:0000256" key="7">
    <source>
        <dbReference type="ARBA" id="ARBA00022679"/>
    </source>
</evidence>
<comment type="catalytic activity">
    <reaction evidence="14">
        <text>a CDP-1,2-diacyl-sn-glycerol + sn-glycerol 3-phosphate = a 1,2-diacyl-sn-glycero-3-phospho-(1'-sn-glycero-3'-phosphate) + CMP + H(+)</text>
        <dbReference type="Rhea" id="RHEA:12593"/>
        <dbReference type="ChEBI" id="CHEBI:15378"/>
        <dbReference type="ChEBI" id="CHEBI:57597"/>
        <dbReference type="ChEBI" id="CHEBI:58332"/>
        <dbReference type="ChEBI" id="CHEBI:60110"/>
        <dbReference type="ChEBI" id="CHEBI:60377"/>
        <dbReference type="EC" id="2.7.8.5"/>
    </reaction>
</comment>
<keyword evidence="12" id="KW-0594">Phospholipid biosynthesis</keyword>
<dbReference type="PANTHER" id="PTHR14269">
    <property type="entry name" value="CDP-DIACYLGLYCEROL--GLYCEROL-3-PHOSPHATE 3-PHOSPHATIDYLTRANSFERASE-RELATED"/>
    <property type="match status" value="1"/>
</dbReference>
<dbReference type="NCBIfam" id="TIGR00560">
    <property type="entry name" value="pgsA"/>
    <property type="match status" value="1"/>
</dbReference>
<dbReference type="PROSITE" id="PS00379">
    <property type="entry name" value="CDP_ALCOHOL_P_TRANSF"/>
    <property type="match status" value="1"/>
</dbReference>
<dbReference type="Gene3D" id="1.20.120.1760">
    <property type="match status" value="1"/>
</dbReference>
<sequence length="195" mass="21505">MNLPNILTLSRIPLMFIIVWLMRESFSGAASAAFVLFVIAGITDWADGYAARKLKMVSNFGILMDALTDKILMLGLMVALVEQGMVQIFLVLLILGREFMITGLRLVAATKGVVMAAESAGKQKTVTQIIAVGGFLLAVVFHVDLARAGMPYSEEIGCWVEWIGRGFFWLCVAMTLYSGAKYFRKYGELVFSNDK</sequence>
<proteinExistence type="inferred from homology"/>
<organism evidence="18 19">
    <name type="scientific">Pelagicoccus albus</name>
    <dbReference type="NCBI Taxonomy" id="415222"/>
    <lineage>
        <taxon>Bacteria</taxon>
        <taxon>Pseudomonadati</taxon>
        <taxon>Verrucomicrobiota</taxon>
        <taxon>Opitutia</taxon>
        <taxon>Puniceicoccales</taxon>
        <taxon>Pelagicoccaceae</taxon>
        <taxon>Pelagicoccus</taxon>
    </lineage>
</organism>
<feature type="transmembrane region" description="Helical" evidence="17">
    <location>
        <begin position="29"/>
        <end position="51"/>
    </location>
</feature>
<keyword evidence="7 16" id="KW-0808">Transferase</keyword>
<accession>A0A7X1B4B4</accession>
<keyword evidence="11 17" id="KW-0472">Membrane</keyword>
<evidence type="ECO:0000256" key="9">
    <source>
        <dbReference type="ARBA" id="ARBA00022989"/>
    </source>
</evidence>